<comment type="caution">
    <text evidence="2">The sequence shown here is derived from an EMBL/GenBank/DDBJ whole genome shotgun (WGS) entry which is preliminary data.</text>
</comment>
<evidence type="ECO:0000256" key="1">
    <source>
        <dbReference type="SAM" id="Phobius"/>
    </source>
</evidence>
<evidence type="ECO:0000313" key="2">
    <source>
        <dbReference type="EMBL" id="GFZ26372.1"/>
    </source>
</evidence>
<feature type="transmembrane region" description="Helical" evidence="1">
    <location>
        <begin position="655"/>
        <end position="677"/>
    </location>
</feature>
<organism evidence="2 3">
    <name type="scientific">Lactobacillus corticis</name>
    <dbReference type="NCBI Taxonomy" id="2201249"/>
    <lineage>
        <taxon>Bacteria</taxon>
        <taxon>Bacillati</taxon>
        <taxon>Bacillota</taxon>
        <taxon>Bacilli</taxon>
        <taxon>Lactobacillales</taxon>
        <taxon>Lactobacillaceae</taxon>
        <taxon>Lactobacillus</taxon>
    </lineage>
</organism>
<dbReference type="AlphaFoldDB" id="A0A916VH90"/>
<sequence length="691" mass="80043">MYKKVLKLILVGVNIFMAFLVMFYFTENYADQRIYQEADVTSQYTQLGLPNEADSTKEYLRQLKVIRKTSAQLSVPFIRRTSYAGAGRDYRHYRYDTNYQQIIFEVSDFNKSLLGENFNRTFHNGQVYSTKKRRQAKKLQKYGAVDFTVENFSKNSAPVSRKGIFFIQTDDPAVVRRFYRNLRYNYNLEFSSHYQLQDFKPEALYSTDDLLDLNDNELYQLTVTIVIFQLVFFVLYCMAFIYDIGVYQLLGMTTSEILQQIILPELLWGSIPPMIISVIYELLKGFNSIIWFNIRTVGLIILLEYSFAFLLTKIMEKVPKDRIVVKQAYYKSFFKLAFAAKGILLFFVLTNITPVVQLGYSLLTTNDNVVYHGYASYFPVETGYAQVQSPYDSGQRELKYLYPKLNRDGALFIDTSSMLAKNSYWQRGADVNMNYLRFNPILKADGKKVALTEDDPLTLLIPQKYHAHLKQIVAGADKVKKQVIWIKSNQPIYNTEGRKIKDYRYIAVLSQKYLKEVRVLNAFTGSAADTIKIPLKGRTTKQLYRQYLPILAKYELSDEIPNMIRADQTRRAELQSEAGDAKEDWLVILLSLMIYLLITITMIYLYLAVYGREVAIKLTLGISPLKAERNYWLLWLIQLVVVLGFTKVYGTKMPLTLAELLFAATVAADFVISQLGLRIFTKKAMAKFLDE</sequence>
<feature type="transmembrane region" description="Helical" evidence="1">
    <location>
        <begin position="218"/>
        <end position="242"/>
    </location>
</feature>
<keyword evidence="1" id="KW-0472">Membrane</keyword>
<feature type="transmembrane region" description="Helical" evidence="1">
    <location>
        <begin position="333"/>
        <end position="352"/>
    </location>
</feature>
<feature type="transmembrane region" description="Helical" evidence="1">
    <location>
        <begin position="585"/>
        <end position="610"/>
    </location>
</feature>
<feature type="transmembrane region" description="Helical" evidence="1">
    <location>
        <begin position="289"/>
        <end position="312"/>
    </location>
</feature>
<feature type="transmembrane region" description="Helical" evidence="1">
    <location>
        <begin position="631"/>
        <end position="649"/>
    </location>
</feature>
<feature type="transmembrane region" description="Helical" evidence="1">
    <location>
        <begin position="262"/>
        <end position="283"/>
    </location>
</feature>
<keyword evidence="1" id="KW-1133">Transmembrane helix</keyword>
<accession>A0A916VH90</accession>
<evidence type="ECO:0000313" key="3">
    <source>
        <dbReference type="Proteomes" id="UP000677218"/>
    </source>
</evidence>
<evidence type="ECO:0008006" key="4">
    <source>
        <dbReference type="Google" id="ProtNLM"/>
    </source>
</evidence>
<proteinExistence type="predicted"/>
<name>A0A916VH90_9LACO</name>
<dbReference type="EMBL" id="BMAY01000001">
    <property type="protein sequence ID" value="GFZ26372.1"/>
    <property type="molecule type" value="Genomic_DNA"/>
</dbReference>
<keyword evidence="3" id="KW-1185">Reference proteome</keyword>
<gene>
    <name evidence="2" type="ORF">LCB40_02520</name>
</gene>
<reference evidence="2" key="1">
    <citation type="submission" date="2020-08" db="EMBL/GenBank/DDBJ databases">
        <title>Taxonomic study for Lactobacillus species isolated from hardwood bark.</title>
        <authorList>
            <person name="Tohno M."/>
            <person name="Tanizawa Y."/>
        </authorList>
    </citation>
    <scope>NUCLEOTIDE SEQUENCE</scope>
    <source>
        <strain evidence="2">B40</strain>
    </source>
</reference>
<feature type="transmembrane region" description="Helical" evidence="1">
    <location>
        <begin position="5"/>
        <end position="25"/>
    </location>
</feature>
<protein>
    <recommendedName>
        <fullName evidence="4">Bacteriocin-associated integral membrane protein</fullName>
    </recommendedName>
</protein>
<dbReference type="RefSeq" id="WP_212780075.1">
    <property type="nucleotide sequence ID" value="NZ_BMAY01000001.1"/>
</dbReference>
<keyword evidence="1" id="KW-0812">Transmembrane</keyword>
<dbReference type="Proteomes" id="UP000677218">
    <property type="component" value="Unassembled WGS sequence"/>
</dbReference>